<dbReference type="PANTHER" id="PTHR18964">
    <property type="entry name" value="ROK (REPRESSOR, ORF, KINASE) FAMILY"/>
    <property type="match status" value="1"/>
</dbReference>
<dbReference type="CDD" id="cd24068">
    <property type="entry name" value="ASKHA_NBD_ROK_FnNanK-like"/>
    <property type="match status" value="1"/>
</dbReference>
<dbReference type="PANTHER" id="PTHR18964:SF165">
    <property type="entry name" value="BETA-GLUCOSIDE KINASE"/>
    <property type="match status" value="1"/>
</dbReference>
<dbReference type="AlphaFoldDB" id="A0A926E4A2"/>
<dbReference type="Pfam" id="PF00480">
    <property type="entry name" value="ROK"/>
    <property type="match status" value="1"/>
</dbReference>
<accession>A0A926E4A2</accession>
<evidence type="ECO:0000313" key="2">
    <source>
        <dbReference type="EMBL" id="MBC8560991.1"/>
    </source>
</evidence>
<evidence type="ECO:0000256" key="1">
    <source>
        <dbReference type="ARBA" id="ARBA00006479"/>
    </source>
</evidence>
<organism evidence="2 3">
    <name type="scientific">Fumia xinanensis</name>
    <dbReference type="NCBI Taxonomy" id="2763659"/>
    <lineage>
        <taxon>Bacteria</taxon>
        <taxon>Bacillati</taxon>
        <taxon>Bacillota</taxon>
        <taxon>Clostridia</taxon>
        <taxon>Eubacteriales</taxon>
        <taxon>Oscillospiraceae</taxon>
        <taxon>Fumia</taxon>
    </lineage>
</organism>
<dbReference type="SUPFAM" id="SSF53067">
    <property type="entry name" value="Actin-like ATPase domain"/>
    <property type="match status" value="1"/>
</dbReference>
<dbReference type="InterPro" id="IPR000600">
    <property type="entry name" value="ROK"/>
</dbReference>
<dbReference type="RefSeq" id="WP_249296289.1">
    <property type="nucleotide sequence ID" value="NZ_JACRSV010000007.1"/>
</dbReference>
<dbReference type="Gene3D" id="3.30.420.40">
    <property type="match status" value="2"/>
</dbReference>
<sequence>MKILTLDVGGTAIKTALMNDGVMENPHEMPSEAKQGGPVVLQNIQKIIDACEDFDAIGISTAGQVDSEEGSIIFANENIPNYTGMRLKNILEEKYHKPVFVENDVNAAAIGEAYYGAAVGQKDFICLTYGTGIGGAIIIDGKIYGGAKGVAGEMGHILVHPDGLKCGCGQRGCYEQYASCTALVRNSFEANPEWGSGRIIFKEFYAGSKEAEKIINDWIEEIILGLVSLVHIFNPSCIVLGGGIMNEQYIIDRVNGRLQERIMPSYRCVEVKHAKLGNNAGLYGMLATVQQKIK</sequence>
<evidence type="ECO:0000313" key="3">
    <source>
        <dbReference type="Proteomes" id="UP000610760"/>
    </source>
</evidence>
<gene>
    <name evidence="2" type="ORF">H8710_13065</name>
</gene>
<proteinExistence type="inferred from homology"/>
<reference evidence="2" key="1">
    <citation type="submission" date="2020-08" db="EMBL/GenBank/DDBJ databases">
        <title>Genome public.</title>
        <authorList>
            <person name="Liu C."/>
            <person name="Sun Q."/>
        </authorList>
    </citation>
    <scope>NUCLEOTIDE SEQUENCE</scope>
    <source>
        <strain evidence="2">NSJ-33</strain>
    </source>
</reference>
<protein>
    <submittedName>
        <fullName evidence="2">ROK family protein</fullName>
    </submittedName>
</protein>
<comment type="caution">
    <text evidence="2">The sequence shown here is derived from an EMBL/GenBank/DDBJ whole genome shotgun (WGS) entry which is preliminary data.</text>
</comment>
<keyword evidence="3" id="KW-1185">Reference proteome</keyword>
<dbReference type="InterPro" id="IPR043129">
    <property type="entry name" value="ATPase_NBD"/>
</dbReference>
<name>A0A926E4A2_9FIRM</name>
<dbReference type="EMBL" id="JACRSV010000007">
    <property type="protein sequence ID" value="MBC8560991.1"/>
    <property type="molecule type" value="Genomic_DNA"/>
</dbReference>
<comment type="similarity">
    <text evidence="1">Belongs to the ROK (NagC/XylR) family.</text>
</comment>
<dbReference type="Proteomes" id="UP000610760">
    <property type="component" value="Unassembled WGS sequence"/>
</dbReference>